<dbReference type="OrthoDB" id="6852572at2759"/>
<accession>A0A821S1U3</accession>
<comment type="caution">
    <text evidence="2">The sequence shown here is derived from an EMBL/GenBank/DDBJ whole genome shotgun (WGS) entry which is preliminary data.</text>
</comment>
<name>A0A821S1U3_9NEOP</name>
<dbReference type="PANTHER" id="PTHR11008:SF32">
    <property type="entry name" value="CIRCADIAN CLOCK-CONTROLLED PROTEIN DAYWAKE-RELATED"/>
    <property type="match status" value="1"/>
</dbReference>
<sequence length="240" mass="26840">MFSIFEILALTSLCASVAQSQFLEPCHLNDDVCFEKSINKALPQVMSENKALGADSCDPLKLDLIEGDMPDIKFKFFSPITTGFKQCVVKNVKMNLDALTIHEVLDCPNLETTGKYEISGRLITLPIEGSGDFKISAGSYNITLDCDFETVVGDDNKAYLSIKSFKQKNEATSPISFDFKNLFNGQKDLADGALTFANQNWKQVSSLLQEPLWYNNIKKILFNVNKYLMTEPLDQIFISS</sequence>
<gene>
    <name evidence="2" type="ORF">PMACD_LOCUS7064</name>
</gene>
<dbReference type="EMBL" id="CAJOBZ010000016">
    <property type="protein sequence ID" value="CAF4851149.1"/>
    <property type="molecule type" value="Genomic_DNA"/>
</dbReference>
<proteinExistence type="predicted"/>
<dbReference type="SMART" id="SM00700">
    <property type="entry name" value="JHBP"/>
    <property type="match status" value="1"/>
</dbReference>
<protein>
    <submittedName>
        <fullName evidence="2">Uncharacterized protein</fullName>
    </submittedName>
</protein>
<dbReference type="Pfam" id="PF06585">
    <property type="entry name" value="JHBP"/>
    <property type="match status" value="1"/>
</dbReference>
<evidence type="ECO:0000256" key="1">
    <source>
        <dbReference type="SAM" id="SignalP"/>
    </source>
</evidence>
<evidence type="ECO:0000313" key="2">
    <source>
        <dbReference type="EMBL" id="CAF4851149.1"/>
    </source>
</evidence>
<reference evidence="2" key="1">
    <citation type="submission" date="2021-02" db="EMBL/GenBank/DDBJ databases">
        <authorList>
            <person name="Steward A R."/>
        </authorList>
    </citation>
    <scope>NUCLEOTIDE SEQUENCE</scope>
</reference>
<dbReference type="AlphaFoldDB" id="A0A821S1U3"/>
<dbReference type="PANTHER" id="PTHR11008">
    <property type="entry name" value="PROTEIN TAKEOUT-LIKE PROTEIN"/>
    <property type="match status" value="1"/>
</dbReference>
<dbReference type="Gene3D" id="3.15.10.30">
    <property type="entry name" value="Haemolymph juvenile hormone binding protein"/>
    <property type="match status" value="1"/>
</dbReference>
<dbReference type="InterPro" id="IPR038606">
    <property type="entry name" value="To_sf"/>
</dbReference>
<organism evidence="2 3">
    <name type="scientific">Pieris macdunnoughi</name>
    <dbReference type="NCBI Taxonomy" id="345717"/>
    <lineage>
        <taxon>Eukaryota</taxon>
        <taxon>Metazoa</taxon>
        <taxon>Ecdysozoa</taxon>
        <taxon>Arthropoda</taxon>
        <taxon>Hexapoda</taxon>
        <taxon>Insecta</taxon>
        <taxon>Pterygota</taxon>
        <taxon>Neoptera</taxon>
        <taxon>Endopterygota</taxon>
        <taxon>Lepidoptera</taxon>
        <taxon>Glossata</taxon>
        <taxon>Ditrysia</taxon>
        <taxon>Papilionoidea</taxon>
        <taxon>Pieridae</taxon>
        <taxon>Pierinae</taxon>
        <taxon>Pieris</taxon>
    </lineage>
</organism>
<feature type="chain" id="PRO_5032564412" evidence="1">
    <location>
        <begin position="21"/>
        <end position="240"/>
    </location>
</feature>
<dbReference type="Proteomes" id="UP000663880">
    <property type="component" value="Unassembled WGS sequence"/>
</dbReference>
<dbReference type="InterPro" id="IPR010562">
    <property type="entry name" value="Haemolymph_juvenile_hormone-bd"/>
</dbReference>
<keyword evidence="3" id="KW-1185">Reference proteome</keyword>
<feature type="signal peptide" evidence="1">
    <location>
        <begin position="1"/>
        <end position="20"/>
    </location>
</feature>
<dbReference type="GO" id="GO:0005615">
    <property type="term" value="C:extracellular space"/>
    <property type="evidence" value="ECO:0007669"/>
    <property type="project" value="TreeGrafter"/>
</dbReference>
<evidence type="ECO:0000313" key="3">
    <source>
        <dbReference type="Proteomes" id="UP000663880"/>
    </source>
</evidence>
<keyword evidence="1" id="KW-0732">Signal</keyword>